<dbReference type="Proteomes" id="UP000305067">
    <property type="component" value="Unassembled WGS sequence"/>
</dbReference>
<organism evidence="2 3">
    <name type="scientific">Pterulicium gracile</name>
    <dbReference type="NCBI Taxonomy" id="1884261"/>
    <lineage>
        <taxon>Eukaryota</taxon>
        <taxon>Fungi</taxon>
        <taxon>Dikarya</taxon>
        <taxon>Basidiomycota</taxon>
        <taxon>Agaricomycotina</taxon>
        <taxon>Agaricomycetes</taxon>
        <taxon>Agaricomycetidae</taxon>
        <taxon>Agaricales</taxon>
        <taxon>Pleurotineae</taxon>
        <taxon>Pterulaceae</taxon>
        <taxon>Pterulicium</taxon>
    </lineage>
</organism>
<name>A0A5C3QK93_9AGAR</name>
<evidence type="ECO:0000313" key="2">
    <source>
        <dbReference type="EMBL" id="TFL00659.1"/>
    </source>
</evidence>
<feature type="region of interest" description="Disordered" evidence="1">
    <location>
        <begin position="8"/>
        <end position="59"/>
    </location>
</feature>
<dbReference type="AlphaFoldDB" id="A0A5C3QK93"/>
<evidence type="ECO:0000256" key="1">
    <source>
        <dbReference type="SAM" id="MobiDB-lite"/>
    </source>
</evidence>
<accession>A0A5C3QK93</accession>
<protein>
    <submittedName>
        <fullName evidence="2">Uncharacterized protein</fullName>
    </submittedName>
</protein>
<dbReference type="EMBL" id="ML178828">
    <property type="protein sequence ID" value="TFL00659.1"/>
    <property type="molecule type" value="Genomic_DNA"/>
</dbReference>
<reference evidence="2 3" key="1">
    <citation type="journal article" date="2019" name="Nat. Ecol. Evol.">
        <title>Megaphylogeny resolves global patterns of mushroom evolution.</title>
        <authorList>
            <person name="Varga T."/>
            <person name="Krizsan K."/>
            <person name="Foldi C."/>
            <person name="Dima B."/>
            <person name="Sanchez-Garcia M."/>
            <person name="Sanchez-Ramirez S."/>
            <person name="Szollosi G.J."/>
            <person name="Szarkandi J.G."/>
            <person name="Papp V."/>
            <person name="Albert L."/>
            <person name="Andreopoulos W."/>
            <person name="Angelini C."/>
            <person name="Antonin V."/>
            <person name="Barry K.W."/>
            <person name="Bougher N.L."/>
            <person name="Buchanan P."/>
            <person name="Buyck B."/>
            <person name="Bense V."/>
            <person name="Catcheside P."/>
            <person name="Chovatia M."/>
            <person name="Cooper J."/>
            <person name="Damon W."/>
            <person name="Desjardin D."/>
            <person name="Finy P."/>
            <person name="Geml J."/>
            <person name="Haridas S."/>
            <person name="Hughes K."/>
            <person name="Justo A."/>
            <person name="Karasinski D."/>
            <person name="Kautmanova I."/>
            <person name="Kiss B."/>
            <person name="Kocsube S."/>
            <person name="Kotiranta H."/>
            <person name="LaButti K.M."/>
            <person name="Lechner B.E."/>
            <person name="Liimatainen K."/>
            <person name="Lipzen A."/>
            <person name="Lukacs Z."/>
            <person name="Mihaltcheva S."/>
            <person name="Morgado L.N."/>
            <person name="Niskanen T."/>
            <person name="Noordeloos M.E."/>
            <person name="Ohm R.A."/>
            <person name="Ortiz-Santana B."/>
            <person name="Ovrebo C."/>
            <person name="Racz N."/>
            <person name="Riley R."/>
            <person name="Savchenko A."/>
            <person name="Shiryaev A."/>
            <person name="Soop K."/>
            <person name="Spirin V."/>
            <person name="Szebenyi C."/>
            <person name="Tomsovsky M."/>
            <person name="Tulloss R.E."/>
            <person name="Uehling J."/>
            <person name="Grigoriev I.V."/>
            <person name="Vagvolgyi C."/>
            <person name="Papp T."/>
            <person name="Martin F.M."/>
            <person name="Miettinen O."/>
            <person name="Hibbett D.S."/>
            <person name="Nagy L.G."/>
        </authorList>
    </citation>
    <scope>NUCLEOTIDE SEQUENCE [LARGE SCALE GENOMIC DNA]</scope>
    <source>
        <strain evidence="2 3">CBS 309.79</strain>
    </source>
</reference>
<sequence length="173" mass="19527">MLLVYELEGGAKEVGKEREVGKEKEIEAESAGLKGKGKKKKAGENEDEEEDGATGEKKAMERAVKRARIDGARMREKDAYTLEPIEIEFIPEFVTMVGANRRVNLGFYLNKILRYFRNHATTLKHGTMVDRSSKEAKTIPVIDAKKMEKELDLQEEGYVGTSGEWEEAVDNLM</sequence>
<feature type="compositionally biased region" description="Basic and acidic residues" evidence="1">
    <location>
        <begin position="9"/>
        <end position="27"/>
    </location>
</feature>
<keyword evidence="3" id="KW-1185">Reference proteome</keyword>
<feature type="non-terminal residue" evidence="2">
    <location>
        <position position="173"/>
    </location>
</feature>
<gene>
    <name evidence="2" type="ORF">BDV98DRAFT_569383</name>
</gene>
<evidence type="ECO:0000313" key="3">
    <source>
        <dbReference type="Proteomes" id="UP000305067"/>
    </source>
</evidence>
<proteinExistence type="predicted"/>